<dbReference type="AlphaFoldDB" id="A0A6P7Z7I8"/>
<dbReference type="OrthoDB" id="9940031at2759"/>
<sequence>CGMARFYGFKLDPKFNETGISPEEGSIGVELGVENGDLYQLLRTQDYNLFSNSAMLESDFLQVTQSGAMVHIQNTPTYVTLGITSSVPCLPLPNLLLIARTKVICERSTAKAQSVHAMELKRLLPLRYVKLTIHNKGHRLLKLRTVSQKKYYLQLRQKYSDQVFQLWTRMVHILHSGLSITCKDPSINILYNLIHISDDECTSDSSTEDFWEDSSEELPSRKKKASLSSSLHLHFSPSTTAGDVHKADIYKSQVSFDRETGETSSTRAKDSEHGIHHKKSSCSCHDCEFCLSQKKVSVDPTPPVEKASIRAAVPETDDAGYEEDAGYGIWLRDTTSGMMPLSLLNSLVAVGQSVTAHNSWIGTE</sequence>
<gene>
    <name evidence="4" type="primary">LOC115479021</name>
</gene>
<dbReference type="InParanoid" id="A0A6P7Z7I8"/>
<name>A0A6P7Z7I8_9AMPH</name>
<evidence type="ECO:0000259" key="2">
    <source>
        <dbReference type="Pfam" id="PF12480"/>
    </source>
</evidence>
<dbReference type="GO" id="GO:0005634">
    <property type="term" value="C:nucleus"/>
    <property type="evidence" value="ECO:0007669"/>
    <property type="project" value="TreeGrafter"/>
</dbReference>
<dbReference type="PANTHER" id="PTHR22574:SF10">
    <property type="entry name" value="GOLGI-ASSOCIATED RAB2 INTERACTOR PROTEIN 1A"/>
    <property type="match status" value="1"/>
</dbReference>
<organism evidence="3 4">
    <name type="scientific">Microcaecilia unicolor</name>
    <dbReference type="NCBI Taxonomy" id="1415580"/>
    <lineage>
        <taxon>Eukaryota</taxon>
        <taxon>Metazoa</taxon>
        <taxon>Chordata</taxon>
        <taxon>Craniata</taxon>
        <taxon>Vertebrata</taxon>
        <taxon>Euteleostomi</taxon>
        <taxon>Amphibia</taxon>
        <taxon>Gymnophiona</taxon>
        <taxon>Siphonopidae</taxon>
        <taxon>Microcaecilia</taxon>
    </lineage>
</organism>
<dbReference type="InterPro" id="IPR022168">
    <property type="entry name" value="GARIL-like_Rab2B-bd"/>
</dbReference>
<dbReference type="RefSeq" id="XP_030072591.1">
    <property type="nucleotide sequence ID" value="XM_030216731.1"/>
</dbReference>
<evidence type="ECO:0000313" key="3">
    <source>
        <dbReference type="Proteomes" id="UP000515156"/>
    </source>
</evidence>
<evidence type="ECO:0000256" key="1">
    <source>
        <dbReference type="ARBA" id="ARBA00038379"/>
    </source>
</evidence>
<dbReference type="KEGG" id="muo:115479021"/>
<evidence type="ECO:0000313" key="4">
    <source>
        <dbReference type="RefSeq" id="XP_030072591.1"/>
    </source>
</evidence>
<comment type="similarity">
    <text evidence="1">Belongs to the GARIN family.</text>
</comment>
<keyword evidence="3" id="KW-1185">Reference proteome</keyword>
<reference evidence="4" key="1">
    <citation type="submission" date="2025-08" db="UniProtKB">
        <authorList>
            <consortium name="RefSeq"/>
        </authorList>
    </citation>
    <scope>IDENTIFICATION</scope>
</reference>
<protein>
    <submittedName>
        <fullName evidence="4">Protein FAM71F1-like</fullName>
    </submittedName>
</protein>
<dbReference type="FunCoup" id="A0A6P7Z7I8">
    <property type="interactions" value="70"/>
</dbReference>
<feature type="non-terminal residue" evidence="4">
    <location>
        <position position="1"/>
    </location>
</feature>
<accession>A0A6P7Z7I8</accession>
<dbReference type="PANTHER" id="PTHR22574">
    <property type="match status" value="1"/>
</dbReference>
<feature type="domain" description="Golgi associated RAB2 interactor protein-like Rab2B-binding" evidence="2">
    <location>
        <begin position="118"/>
        <end position="185"/>
    </location>
</feature>
<dbReference type="Pfam" id="PF12480">
    <property type="entry name" value="GARIL_Rab2_bd"/>
    <property type="match status" value="1"/>
</dbReference>
<dbReference type="GeneID" id="115479021"/>
<proteinExistence type="inferred from homology"/>
<dbReference type="Proteomes" id="UP000515156">
    <property type="component" value="Chromosome 10"/>
</dbReference>